<protein>
    <recommendedName>
        <fullName evidence="5">Small integral membrane protein 11A</fullName>
    </recommendedName>
</protein>
<keyword evidence="2" id="KW-0472">Membrane</keyword>
<dbReference type="EMBL" id="CAUEEQ010039596">
    <property type="protein sequence ID" value="CAJ0955019.1"/>
    <property type="molecule type" value="Genomic_DNA"/>
</dbReference>
<dbReference type="InterPro" id="IPR042125">
    <property type="entry name" value="SMIM11"/>
</dbReference>
<keyword evidence="2" id="KW-1133">Transmembrane helix</keyword>
<dbReference type="Proteomes" id="UP001176940">
    <property type="component" value="Unassembled WGS sequence"/>
</dbReference>
<feature type="transmembrane region" description="Helical" evidence="2">
    <location>
        <begin position="50"/>
        <end position="72"/>
    </location>
</feature>
<name>A0ABN9M3K9_9NEOB</name>
<evidence type="ECO:0000256" key="1">
    <source>
        <dbReference type="SAM" id="MobiDB-lite"/>
    </source>
</evidence>
<evidence type="ECO:0008006" key="5">
    <source>
        <dbReference type="Google" id="ProtNLM"/>
    </source>
</evidence>
<keyword evidence="2" id="KW-0812">Transmembrane</keyword>
<accession>A0ABN9M3K9</accession>
<evidence type="ECO:0000313" key="3">
    <source>
        <dbReference type="EMBL" id="CAJ0955019.1"/>
    </source>
</evidence>
<reference evidence="3" key="1">
    <citation type="submission" date="2023-07" db="EMBL/GenBank/DDBJ databases">
        <authorList>
            <person name="Stuckert A."/>
        </authorList>
    </citation>
    <scope>NUCLEOTIDE SEQUENCE</scope>
</reference>
<comment type="caution">
    <text evidence="3">The sequence shown here is derived from an EMBL/GenBank/DDBJ whole genome shotgun (WGS) entry which is preliminary data.</text>
</comment>
<dbReference type="PANTHER" id="PTHR35975:SF1">
    <property type="entry name" value="SMALL INTEGRAL MEMBRANE PROTEIN 11"/>
    <property type="match status" value="1"/>
</dbReference>
<dbReference type="PANTHER" id="PTHR35975">
    <property type="entry name" value="SMALL INTEGRAL MEMBRANE PROTEIN 11A"/>
    <property type="match status" value="1"/>
</dbReference>
<organism evidence="3 4">
    <name type="scientific">Ranitomeya imitator</name>
    <name type="common">mimic poison frog</name>
    <dbReference type="NCBI Taxonomy" id="111125"/>
    <lineage>
        <taxon>Eukaryota</taxon>
        <taxon>Metazoa</taxon>
        <taxon>Chordata</taxon>
        <taxon>Craniata</taxon>
        <taxon>Vertebrata</taxon>
        <taxon>Euteleostomi</taxon>
        <taxon>Amphibia</taxon>
        <taxon>Batrachia</taxon>
        <taxon>Anura</taxon>
        <taxon>Neobatrachia</taxon>
        <taxon>Hyloidea</taxon>
        <taxon>Dendrobatidae</taxon>
        <taxon>Dendrobatinae</taxon>
        <taxon>Ranitomeya</taxon>
    </lineage>
</organism>
<evidence type="ECO:0000256" key="2">
    <source>
        <dbReference type="SAM" id="Phobius"/>
    </source>
</evidence>
<sequence length="103" mass="11703">MTPAPPSNQHCPSIYTAVLLPETSTDTALILHRPSTMPDFNWKALDNFPLLMYILAAKTLLLCLAFAGVKIYQSKKIEAKLKREREEKLRKAAEKEETDKKDD</sequence>
<evidence type="ECO:0000313" key="4">
    <source>
        <dbReference type="Proteomes" id="UP001176940"/>
    </source>
</evidence>
<keyword evidence="4" id="KW-1185">Reference proteome</keyword>
<proteinExistence type="predicted"/>
<gene>
    <name evidence="3" type="ORF">RIMI_LOCUS14979709</name>
</gene>
<dbReference type="Pfam" id="PF14981">
    <property type="entry name" value="FAM165"/>
    <property type="match status" value="1"/>
</dbReference>
<feature type="region of interest" description="Disordered" evidence="1">
    <location>
        <begin position="83"/>
        <end position="103"/>
    </location>
</feature>